<gene>
    <name evidence="1" type="ORF">LSALG_LOCUS26262</name>
</gene>
<sequence>MCTSKKSSPNTPYTTGGITHRLSDIDFASVDKNECYEFIERFIREKSIAYECGVILPVYVDHFGNSNMQEWLDEHKEEIVDNIEEEVIDGA</sequence>
<dbReference type="AlphaFoldDB" id="A0AA35Z7S4"/>
<keyword evidence="2" id="KW-1185">Reference proteome</keyword>
<dbReference type="Proteomes" id="UP001177003">
    <property type="component" value="Chromosome 5"/>
</dbReference>
<reference evidence="1" key="1">
    <citation type="submission" date="2023-04" db="EMBL/GenBank/DDBJ databases">
        <authorList>
            <person name="Vijverberg K."/>
            <person name="Xiong W."/>
            <person name="Schranz E."/>
        </authorList>
    </citation>
    <scope>NUCLEOTIDE SEQUENCE</scope>
</reference>
<accession>A0AA35Z7S4</accession>
<protein>
    <submittedName>
        <fullName evidence="1">Uncharacterized protein</fullName>
    </submittedName>
</protein>
<proteinExistence type="predicted"/>
<organism evidence="1 2">
    <name type="scientific">Lactuca saligna</name>
    <name type="common">Willowleaf lettuce</name>
    <dbReference type="NCBI Taxonomy" id="75948"/>
    <lineage>
        <taxon>Eukaryota</taxon>
        <taxon>Viridiplantae</taxon>
        <taxon>Streptophyta</taxon>
        <taxon>Embryophyta</taxon>
        <taxon>Tracheophyta</taxon>
        <taxon>Spermatophyta</taxon>
        <taxon>Magnoliopsida</taxon>
        <taxon>eudicotyledons</taxon>
        <taxon>Gunneridae</taxon>
        <taxon>Pentapetalae</taxon>
        <taxon>asterids</taxon>
        <taxon>campanulids</taxon>
        <taxon>Asterales</taxon>
        <taxon>Asteraceae</taxon>
        <taxon>Cichorioideae</taxon>
        <taxon>Cichorieae</taxon>
        <taxon>Lactucinae</taxon>
        <taxon>Lactuca</taxon>
    </lineage>
</organism>
<evidence type="ECO:0000313" key="1">
    <source>
        <dbReference type="EMBL" id="CAI9286867.1"/>
    </source>
</evidence>
<evidence type="ECO:0000313" key="2">
    <source>
        <dbReference type="Proteomes" id="UP001177003"/>
    </source>
</evidence>
<dbReference type="EMBL" id="OX465081">
    <property type="protein sequence ID" value="CAI9286867.1"/>
    <property type="molecule type" value="Genomic_DNA"/>
</dbReference>
<name>A0AA35Z7S4_LACSI</name>